<evidence type="ECO:0000256" key="7">
    <source>
        <dbReference type="ARBA" id="ARBA00023159"/>
    </source>
</evidence>
<dbReference type="HOGENOM" id="CLU_123728_0_0_6"/>
<evidence type="ECO:0000256" key="5">
    <source>
        <dbReference type="ARBA" id="ARBA00023015"/>
    </source>
</evidence>
<dbReference type="AlphaFoldDB" id="A0A076LVD7"/>
<dbReference type="GO" id="GO:0045893">
    <property type="term" value="P:positive regulation of DNA-templated transcription"/>
    <property type="evidence" value="ECO:0007669"/>
    <property type="project" value="InterPro"/>
</dbReference>
<keyword evidence="1" id="KW-0963">Cytoplasm</keyword>
<reference evidence="9 10" key="1">
    <citation type="journal article" date="2012" name="PLoS ONE">
        <title>Edwardsiella comparative phylogenomics reveal the new intra/inter-species taxonomic relationships, virulence evolution and niche adaptation mechanisms.</title>
        <authorList>
            <person name="Yang M."/>
            <person name="Lv Y."/>
            <person name="Xiao J."/>
            <person name="Wu H."/>
            <person name="Zheng H."/>
            <person name="Liu Q."/>
            <person name="Zhang Y."/>
            <person name="Wang Q."/>
        </authorList>
    </citation>
    <scope>NUCLEOTIDE SEQUENCE [LARGE SCALE GENOMIC DNA]</scope>
    <source>
        <strain evidence="10">080813</strain>
        <plasmid evidence="10">Plasmid 1</plasmid>
    </source>
</reference>
<dbReference type="GO" id="GO:0003677">
    <property type="term" value="F:DNA binding"/>
    <property type="evidence" value="ECO:0007669"/>
    <property type="project" value="UniProtKB-KW"/>
</dbReference>
<evidence type="ECO:0000256" key="4">
    <source>
        <dbReference type="ARBA" id="ARBA00022833"/>
    </source>
</evidence>
<evidence type="ECO:0000256" key="8">
    <source>
        <dbReference type="ARBA" id="ARBA00023163"/>
    </source>
</evidence>
<evidence type="ECO:0000256" key="6">
    <source>
        <dbReference type="ARBA" id="ARBA00023125"/>
    </source>
</evidence>
<dbReference type="Proteomes" id="UP000028681">
    <property type="component" value="Plasmid 1"/>
</dbReference>
<keyword evidence="3" id="KW-1005">Bacterial flagellum biogenesis</keyword>
<keyword evidence="8" id="KW-0804">Transcription</keyword>
<dbReference type="GO" id="GO:0044781">
    <property type="term" value="P:bacterial-type flagellum organization"/>
    <property type="evidence" value="ECO:0007669"/>
    <property type="project" value="UniProtKB-KW"/>
</dbReference>
<dbReference type="EMBL" id="CP006665">
    <property type="protein sequence ID" value="AIJ10632.1"/>
    <property type="molecule type" value="Genomic_DNA"/>
</dbReference>
<dbReference type="Pfam" id="PF05280">
    <property type="entry name" value="FlhC"/>
    <property type="match status" value="1"/>
</dbReference>
<keyword evidence="7" id="KW-0010">Activator</keyword>
<protein>
    <submittedName>
        <fullName evidence="9">Putative regulator protein</fullName>
    </submittedName>
</protein>
<keyword evidence="4" id="KW-0862">Zinc</keyword>
<dbReference type="GO" id="GO:0046872">
    <property type="term" value="F:metal ion binding"/>
    <property type="evidence" value="ECO:0007669"/>
    <property type="project" value="UniProtKB-KW"/>
</dbReference>
<dbReference type="RefSeq" id="WP_095666588.1">
    <property type="nucleotide sequence ID" value="NZ_CP006665.1"/>
</dbReference>
<dbReference type="InterPro" id="IPR007944">
    <property type="entry name" value="FlhC"/>
</dbReference>
<keyword evidence="9" id="KW-0614">Plasmid</keyword>
<accession>A0A076LVD7</accession>
<dbReference type="GO" id="GO:1902208">
    <property type="term" value="P:regulation of bacterial-type flagellum assembly"/>
    <property type="evidence" value="ECO:0007669"/>
    <property type="project" value="InterPro"/>
</dbReference>
<keyword evidence="2" id="KW-0479">Metal-binding</keyword>
<evidence type="ECO:0000256" key="1">
    <source>
        <dbReference type="ARBA" id="ARBA00022490"/>
    </source>
</evidence>
<organism evidence="9 10">
    <name type="scientific">Edwardsiella anguillarum ET080813</name>
    <dbReference type="NCBI Taxonomy" id="667120"/>
    <lineage>
        <taxon>Bacteria</taxon>
        <taxon>Pseudomonadati</taxon>
        <taxon>Pseudomonadota</taxon>
        <taxon>Gammaproteobacteria</taxon>
        <taxon>Enterobacterales</taxon>
        <taxon>Hafniaceae</taxon>
        <taxon>Edwardsiella</taxon>
    </lineage>
</organism>
<proteinExistence type="predicted"/>
<geneLocation type="plasmid" evidence="9 10">
    <name>1</name>
</geneLocation>
<sequence>MNIGSSSILGRWVKARNMALSGYISKIITIETGLTYKQVRRLCKDLERDGFSIERKSRAVRGGATIIQSNNDKIQASILMQLYCNIGTIAIVTRSIEIAALDKAFRIYHAIRAEVPGMKGAKWTPLDITDAWCLASELRSGEGMLEECNKCKCTYYTSVNQRTSVDCPFCKESTKSADINKSIILEKECA</sequence>
<keyword evidence="5" id="KW-0805">Transcription regulation</keyword>
<evidence type="ECO:0000313" key="10">
    <source>
        <dbReference type="Proteomes" id="UP000028681"/>
    </source>
</evidence>
<dbReference type="KEGG" id="ete:ETEE_p1041"/>
<evidence type="ECO:0000313" key="9">
    <source>
        <dbReference type="EMBL" id="AIJ10632.1"/>
    </source>
</evidence>
<dbReference type="SUPFAM" id="SSF160930">
    <property type="entry name" value="FlhC-like"/>
    <property type="match status" value="1"/>
</dbReference>
<evidence type="ECO:0000256" key="3">
    <source>
        <dbReference type="ARBA" id="ARBA00022795"/>
    </source>
</evidence>
<keyword evidence="6" id="KW-0238">DNA-binding</keyword>
<gene>
    <name evidence="9" type="ORF">ETEE_p1041</name>
</gene>
<dbReference type="GeneID" id="33941787"/>
<evidence type="ECO:0000256" key="2">
    <source>
        <dbReference type="ARBA" id="ARBA00022723"/>
    </source>
</evidence>
<name>A0A076LVD7_9GAMM</name>